<proteinExistence type="predicted"/>
<keyword evidence="1" id="KW-0472">Membrane</keyword>
<dbReference type="AlphaFoldDB" id="A0A7T4A279"/>
<keyword evidence="1" id="KW-0812">Transmembrane</keyword>
<dbReference type="Proteomes" id="UP000595374">
    <property type="component" value="Chromosome"/>
</dbReference>
<evidence type="ECO:0000256" key="1">
    <source>
        <dbReference type="SAM" id="Phobius"/>
    </source>
</evidence>
<sequence>MDDTKSTASPRTAKSKTNPVVKRTIMVIAMALTGFHLFASFLWIAPSSTLREVIPGNLLSQYMIPMWGQSWSVFAPEPINGDYYFDVRAVVSTPDGGEETTDWVRATDVELDHSTYKLFPPRSAGLGISVASDLKGSWDDLSDDHKSIVALDYFRGEDSVERLTTKLDEYADPDGVVDDYLAEENTATAYATQVALAVWGEDVQRVQFLAARQNVVPFAQRNDKDAERPAVQPAAVGWRALTFADDQSNEDFADYFCASDTVRCVSEQ</sequence>
<dbReference type="InterPro" id="IPR043857">
    <property type="entry name" value="DUF5819"/>
</dbReference>
<name>A0A7T4A279_9MICO</name>
<feature type="transmembrane region" description="Helical" evidence="1">
    <location>
        <begin position="24"/>
        <end position="45"/>
    </location>
</feature>
<evidence type="ECO:0000313" key="2">
    <source>
        <dbReference type="EMBL" id="QQB15955.1"/>
    </source>
</evidence>
<dbReference type="EMBL" id="CP065989">
    <property type="protein sequence ID" value="QQB15955.1"/>
    <property type="molecule type" value="Genomic_DNA"/>
</dbReference>
<accession>A0A7T4A279</accession>
<organism evidence="2 3">
    <name type="scientific">Brevibacterium casei</name>
    <dbReference type="NCBI Taxonomy" id="33889"/>
    <lineage>
        <taxon>Bacteria</taxon>
        <taxon>Bacillati</taxon>
        <taxon>Actinomycetota</taxon>
        <taxon>Actinomycetes</taxon>
        <taxon>Micrococcales</taxon>
        <taxon>Brevibacteriaceae</taxon>
        <taxon>Brevibacterium</taxon>
    </lineage>
</organism>
<reference evidence="2 3" key="1">
    <citation type="submission" date="2020-12" db="EMBL/GenBank/DDBJ databases">
        <title>FDA dAtabase for Regulatory Grade micrObial Sequences (FDA-ARGOS): Supporting development and validation of Infectious Disease Dx tests.</title>
        <authorList>
            <person name="Sproer C."/>
            <person name="Gronow S."/>
            <person name="Severitt S."/>
            <person name="Schroder I."/>
            <person name="Tallon L."/>
            <person name="Sadzewicz L."/>
            <person name="Zhao X."/>
            <person name="Boylan J."/>
            <person name="Ott S."/>
            <person name="Bowen H."/>
            <person name="Vavikolanu K."/>
            <person name="Mehta A."/>
            <person name="Aluvathingal J."/>
            <person name="Nadendla S."/>
            <person name="Lowell S."/>
            <person name="Myers T."/>
            <person name="Yan Y."/>
            <person name="Sichtig H."/>
        </authorList>
    </citation>
    <scope>NUCLEOTIDE SEQUENCE [LARGE SCALE GENOMIC DNA]</scope>
    <source>
        <strain evidence="2 3">FDAARGOS_990</strain>
    </source>
</reference>
<evidence type="ECO:0000313" key="3">
    <source>
        <dbReference type="Proteomes" id="UP000595374"/>
    </source>
</evidence>
<gene>
    <name evidence="2" type="ORF">I6H47_02275</name>
</gene>
<keyword evidence="1" id="KW-1133">Transmembrane helix</keyword>
<dbReference type="Pfam" id="PF19136">
    <property type="entry name" value="DUF5819"/>
    <property type="match status" value="1"/>
</dbReference>
<protein>
    <submittedName>
        <fullName evidence="2">Uncharacterized protein</fullName>
    </submittedName>
</protein>